<keyword evidence="4" id="KW-0547">Nucleotide-binding</keyword>
<evidence type="ECO:0000259" key="5">
    <source>
        <dbReference type="Pfam" id="PF00931"/>
    </source>
</evidence>
<dbReference type="PANTHER" id="PTHR33463">
    <property type="entry name" value="NB-ARC DOMAIN-CONTAINING PROTEIN-RELATED"/>
    <property type="match status" value="1"/>
</dbReference>
<organism evidence="7">
    <name type="scientific">Spirodela intermedia</name>
    <name type="common">Intermediate duckweed</name>
    <dbReference type="NCBI Taxonomy" id="51605"/>
    <lineage>
        <taxon>Eukaryota</taxon>
        <taxon>Viridiplantae</taxon>
        <taxon>Streptophyta</taxon>
        <taxon>Embryophyta</taxon>
        <taxon>Tracheophyta</taxon>
        <taxon>Spermatophyta</taxon>
        <taxon>Magnoliopsida</taxon>
        <taxon>Liliopsida</taxon>
        <taxon>Araceae</taxon>
        <taxon>Lemnoideae</taxon>
        <taxon>Spirodela</taxon>
    </lineage>
</organism>
<dbReference type="AlphaFoldDB" id="A0A7I8JEQ1"/>
<dbReference type="GO" id="GO:0005524">
    <property type="term" value="F:ATP binding"/>
    <property type="evidence" value="ECO:0007669"/>
    <property type="project" value="UniProtKB-KW"/>
</dbReference>
<dbReference type="GO" id="GO:0043531">
    <property type="term" value="F:ADP binding"/>
    <property type="evidence" value="ECO:0007669"/>
    <property type="project" value="InterPro"/>
</dbReference>
<evidence type="ECO:0000259" key="6">
    <source>
        <dbReference type="Pfam" id="PF23559"/>
    </source>
</evidence>
<dbReference type="InterPro" id="IPR050905">
    <property type="entry name" value="Plant_NBS-LRR"/>
</dbReference>
<dbReference type="FunFam" id="3.40.50.300:FF:001091">
    <property type="entry name" value="Probable disease resistance protein At1g61300"/>
    <property type="match status" value="1"/>
</dbReference>
<evidence type="ECO:0000256" key="3">
    <source>
        <dbReference type="ARBA" id="ARBA00022821"/>
    </source>
</evidence>
<keyword evidence="3" id="KW-0611">Plant defense</keyword>
<dbReference type="PRINTS" id="PR00364">
    <property type="entry name" value="DISEASERSIST"/>
</dbReference>
<evidence type="ECO:0000313" key="8">
    <source>
        <dbReference type="Proteomes" id="UP001189122"/>
    </source>
</evidence>
<dbReference type="EMBL" id="LR743598">
    <property type="protein sequence ID" value="CAA2629394.1"/>
    <property type="molecule type" value="Genomic_DNA"/>
</dbReference>
<dbReference type="SUPFAM" id="SSF52058">
    <property type="entry name" value="L domain-like"/>
    <property type="match status" value="1"/>
</dbReference>
<comment type="similarity">
    <text evidence="1">Belongs to the disease resistance NB-LRR family.</text>
</comment>
<dbReference type="PANTHER" id="PTHR33463:SF204">
    <property type="entry name" value="NB-ARC DOMAIN-CONTAINING PROTEIN"/>
    <property type="match status" value="1"/>
</dbReference>
<keyword evidence="4" id="KW-0067">ATP-binding</keyword>
<feature type="domain" description="NB-ARC" evidence="5">
    <location>
        <begin position="40"/>
        <end position="152"/>
    </location>
</feature>
<accession>A0A7I8JEQ1</accession>
<dbReference type="InterPro" id="IPR058922">
    <property type="entry name" value="WHD_DRP"/>
</dbReference>
<sequence length="463" mass="52031">MRERVLAEVRDQIQHVPEFSADLAVMDQISTYFLEVGGYLNDDNIGIIGIYGMAGVCKITLLQNINNKFPQIGAGGFDVVIWIIVAKDSRVSTIQELIGNRLGLSLSGEAKYPRFLLLLDDVWEKFDLSHLGIPPPAAGNKCKIILTTRSRESFVMEKVGSEVELQSPPINALVKIVVKKCGGLPLALITVDRSMAYARSVEEWEDALHNLLETPQQVRGMEDEVLSLLKFSFDRLGDENVKNCLLYCSLYPEDYEINVKELIEYWIGEGFLYTANSESVVRARKRGHAVLTTLFSACMLETTPVISTEHGVRITLSKYRVKMHDVVREMCLWLTGGEFDKSNTYLSCAGYRDIVPRCELRRDARRISLMDNAGRIQLSKIPPCPNLQTLLWKSPFMPPFKLMPGLRVLDLSGSRVQSLPDVIGLLSELRCLKLKNIGIETLQKDRKVDKPQAAHLGRYVAAL</sequence>
<evidence type="ECO:0000256" key="4">
    <source>
        <dbReference type="ARBA" id="ARBA00022840"/>
    </source>
</evidence>
<name>A0A7I8JEQ1_SPIIN</name>
<evidence type="ECO:0000313" key="7">
    <source>
        <dbReference type="EMBL" id="CAA2629394.1"/>
    </source>
</evidence>
<dbReference type="GO" id="GO:0002758">
    <property type="term" value="P:innate immune response-activating signaling pathway"/>
    <property type="evidence" value="ECO:0007669"/>
    <property type="project" value="UniProtKB-ARBA"/>
</dbReference>
<dbReference type="Pfam" id="PF00931">
    <property type="entry name" value="NB-ARC"/>
    <property type="match status" value="1"/>
</dbReference>
<dbReference type="InterPro" id="IPR032675">
    <property type="entry name" value="LRR_dom_sf"/>
</dbReference>
<dbReference type="Gene3D" id="3.40.50.300">
    <property type="entry name" value="P-loop containing nucleotide triphosphate hydrolases"/>
    <property type="match status" value="1"/>
</dbReference>
<dbReference type="EMBL" id="CACRZD030000011">
    <property type="protein sequence ID" value="CAA6668638.1"/>
    <property type="molecule type" value="Genomic_DNA"/>
</dbReference>
<dbReference type="InterPro" id="IPR002182">
    <property type="entry name" value="NB-ARC"/>
</dbReference>
<proteinExistence type="inferred from homology"/>
<dbReference type="SUPFAM" id="SSF52540">
    <property type="entry name" value="P-loop containing nucleoside triphosphate hydrolases"/>
    <property type="match status" value="1"/>
</dbReference>
<dbReference type="InterPro" id="IPR027417">
    <property type="entry name" value="P-loop_NTPase"/>
</dbReference>
<gene>
    <name evidence="7" type="ORF">SI7747_11015032</name>
</gene>
<feature type="domain" description="Disease resistance protein winged helix" evidence="6">
    <location>
        <begin position="250"/>
        <end position="330"/>
    </location>
</feature>
<dbReference type="Pfam" id="PF23559">
    <property type="entry name" value="WHD_DRP"/>
    <property type="match status" value="1"/>
</dbReference>
<dbReference type="GO" id="GO:0042742">
    <property type="term" value="P:defense response to bacterium"/>
    <property type="evidence" value="ECO:0007669"/>
    <property type="project" value="UniProtKB-ARBA"/>
</dbReference>
<dbReference type="Gene3D" id="3.80.10.10">
    <property type="entry name" value="Ribonuclease Inhibitor"/>
    <property type="match status" value="1"/>
</dbReference>
<dbReference type="InterPro" id="IPR042197">
    <property type="entry name" value="Apaf_helical"/>
</dbReference>
<protein>
    <submittedName>
        <fullName evidence="7">Uncharacterized protein</fullName>
    </submittedName>
</protein>
<keyword evidence="2" id="KW-0677">Repeat</keyword>
<dbReference type="PROSITE" id="PS51450">
    <property type="entry name" value="LRR"/>
    <property type="match status" value="1"/>
</dbReference>
<evidence type="ECO:0000256" key="2">
    <source>
        <dbReference type="ARBA" id="ARBA00022737"/>
    </source>
</evidence>
<dbReference type="Gene3D" id="1.10.8.430">
    <property type="entry name" value="Helical domain of apoptotic protease-activating factors"/>
    <property type="match status" value="1"/>
</dbReference>
<dbReference type="GO" id="GO:0009626">
    <property type="term" value="P:plant-type hypersensitive response"/>
    <property type="evidence" value="ECO:0007669"/>
    <property type="project" value="UniProtKB-ARBA"/>
</dbReference>
<dbReference type="InterPro" id="IPR036388">
    <property type="entry name" value="WH-like_DNA-bd_sf"/>
</dbReference>
<reference evidence="7 8" key="1">
    <citation type="submission" date="2019-12" db="EMBL/GenBank/DDBJ databases">
        <authorList>
            <person name="Scholz U."/>
            <person name="Mascher M."/>
            <person name="Fiebig A."/>
        </authorList>
    </citation>
    <scope>NUCLEOTIDE SEQUENCE</scope>
</reference>
<keyword evidence="8" id="KW-1185">Reference proteome</keyword>
<dbReference type="Proteomes" id="UP001189122">
    <property type="component" value="Unassembled WGS sequence"/>
</dbReference>
<dbReference type="Gene3D" id="1.10.10.10">
    <property type="entry name" value="Winged helix-like DNA-binding domain superfamily/Winged helix DNA-binding domain"/>
    <property type="match status" value="1"/>
</dbReference>
<dbReference type="FunFam" id="1.10.10.10:FF:000322">
    <property type="entry name" value="Probable disease resistance protein At1g63360"/>
    <property type="match status" value="1"/>
</dbReference>
<evidence type="ECO:0000256" key="1">
    <source>
        <dbReference type="ARBA" id="ARBA00008894"/>
    </source>
</evidence>
<dbReference type="InterPro" id="IPR001611">
    <property type="entry name" value="Leu-rich_rpt"/>
</dbReference>